<dbReference type="Proteomes" id="UP001056120">
    <property type="component" value="Linkage Group LG10"/>
</dbReference>
<protein>
    <submittedName>
        <fullName evidence="1">Uncharacterized protein</fullName>
    </submittedName>
</protein>
<accession>A0ACB9HXX5</accession>
<reference evidence="1 2" key="2">
    <citation type="journal article" date="2022" name="Mol. Ecol. Resour.">
        <title>The genomes of chicory, endive, great burdock and yacon provide insights into Asteraceae paleo-polyploidization history and plant inulin production.</title>
        <authorList>
            <person name="Fan W."/>
            <person name="Wang S."/>
            <person name="Wang H."/>
            <person name="Wang A."/>
            <person name="Jiang F."/>
            <person name="Liu H."/>
            <person name="Zhao H."/>
            <person name="Xu D."/>
            <person name="Zhang Y."/>
        </authorList>
    </citation>
    <scope>NUCLEOTIDE SEQUENCE [LARGE SCALE GENOMIC DNA]</scope>
    <source>
        <strain evidence="2">cv. Yunnan</strain>
        <tissue evidence="1">Leaves</tissue>
    </source>
</reference>
<name>A0ACB9HXX5_9ASTR</name>
<gene>
    <name evidence="1" type="ORF">L1987_28675</name>
</gene>
<proteinExistence type="predicted"/>
<reference evidence="2" key="1">
    <citation type="journal article" date="2022" name="Mol. Ecol. Resour.">
        <title>The genomes of chicory, endive, great burdock and yacon provide insights into Asteraceae palaeo-polyploidization history and plant inulin production.</title>
        <authorList>
            <person name="Fan W."/>
            <person name="Wang S."/>
            <person name="Wang H."/>
            <person name="Wang A."/>
            <person name="Jiang F."/>
            <person name="Liu H."/>
            <person name="Zhao H."/>
            <person name="Xu D."/>
            <person name="Zhang Y."/>
        </authorList>
    </citation>
    <scope>NUCLEOTIDE SEQUENCE [LARGE SCALE GENOMIC DNA]</scope>
    <source>
        <strain evidence="2">cv. Yunnan</strain>
    </source>
</reference>
<comment type="caution">
    <text evidence="1">The sequence shown here is derived from an EMBL/GenBank/DDBJ whole genome shotgun (WGS) entry which is preliminary data.</text>
</comment>
<organism evidence="1 2">
    <name type="scientific">Smallanthus sonchifolius</name>
    <dbReference type="NCBI Taxonomy" id="185202"/>
    <lineage>
        <taxon>Eukaryota</taxon>
        <taxon>Viridiplantae</taxon>
        <taxon>Streptophyta</taxon>
        <taxon>Embryophyta</taxon>
        <taxon>Tracheophyta</taxon>
        <taxon>Spermatophyta</taxon>
        <taxon>Magnoliopsida</taxon>
        <taxon>eudicotyledons</taxon>
        <taxon>Gunneridae</taxon>
        <taxon>Pentapetalae</taxon>
        <taxon>asterids</taxon>
        <taxon>campanulids</taxon>
        <taxon>Asterales</taxon>
        <taxon>Asteraceae</taxon>
        <taxon>Asteroideae</taxon>
        <taxon>Heliantheae alliance</taxon>
        <taxon>Millerieae</taxon>
        <taxon>Smallanthus</taxon>
    </lineage>
</organism>
<sequence length="933" mass="105188">MPNVKRCRLEEEVDSEETEDDHSDIEFVASCNNDDEFSDYNNAVSCWRTGFPYIPGELKSNLASVPLIKSSRGRVAVRPSRFTDSVTGMKKLGNPFSDRSLLSKKQCLLGNKTVVEKKKGFYGVQDFLKGDIVWAKCSNRFPTWPAIVIDPIREAPKAVLKACVANTLCVMFYGFSKRGQRDYAWIKDGMIFPFIEYMESFQGQTQLYGCKPDDFRMAIEEAFLAENGYLNSGNVDKEECSTTPGVVKIPVDNVSDQLQESCSHNQNSLNKKAKQSCGSCGLFFLMKKSKGITSQQDPLCEHCSKLRKSKQYCGICKKIWHHSDGGDYILCDGCKIWVHAECAKVSSNVFEDLEKIDYYCPACKGESTVEQPVVNKSESKLRSTETSDRSVLPDKISVICNGMEGIYYPKYHQVECKCGSCGTRKQSLGEWEKHSGSRAKKWKVSIKIKGTMIPLEKMLTGQDVSAVKVASVVPLDEKQLFSFLQEKYEPVNAKWTTERCAICRWDEDYDCNAIIICNRCQIAVHQECYGVRGIQDFTSWVCRACETPEIKRECCLCPVKGGALKPTDIDTLWVHVICAWFRPEVAFVSDEKMEPATGLLRIPPDSFVKACVICQQVHGSCIQCCKCTTYFHAMCASRAGYCVELHSSEKGGIYNTKWTPYCAAHKIPADTGIVIRTSSEVFCAKGLLEKQHQKQSFRASRLLLGAERELSGSSVAASDEPEPLSAARCHIYSRSRTKNGVKEARFHRLMGPIQHSIDAIDSLTAQREVEDLNSFSTFKEKLARLQRTEKHRVCFGKSGIHGWGLFARRKILEGEMVLEYRGEQVRRSVADLREKRYRSEGKDCYLFKVSDNIVIDATNKGNMARLINHSCMPNCYARILSMGADESRIVLIAKTNVSAGDELTYDYKFDQDEQDELKVPCLCRATSCRHFMN</sequence>
<dbReference type="EMBL" id="CM042027">
    <property type="protein sequence ID" value="KAI3800584.1"/>
    <property type="molecule type" value="Genomic_DNA"/>
</dbReference>
<evidence type="ECO:0000313" key="2">
    <source>
        <dbReference type="Proteomes" id="UP001056120"/>
    </source>
</evidence>
<evidence type="ECO:0000313" key="1">
    <source>
        <dbReference type="EMBL" id="KAI3800584.1"/>
    </source>
</evidence>
<keyword evidence="2" id="KW-1185">Reference proteome</keyword>